<organism evidence="1 2">
    <name type="scientific">Marinobacterium zhoushanense</name>
    <dbReference type="NCBI Taxonomy" id="1679163"/>
    <lineage>
        <taxon>Bacteria</taxon>
        <taxon>Pseudomonadati</taxon>
        <taxon>Pseudomonadota</taxon>
        <taxon>Gammaproteobacteria</taxon>
        <taxon>Oceanospirillales</taxon>
        <taxon>Oceanospirillaceae</taxon>
        <taxon>Marinobacterium</taxon>
    </lineage>
</organism>
<keyword evidence="2" id="KW-1185">Reference proteome</keyword>
<evidence type="ECO:0000313" key="1">
    <source>
        <dbReference type="EMBL" id="GGC02464.1"/>
    </source>
</evidence>
<comment type="caution">
    <text evidence="1">The sequence shown here is derived from an EMBL/GenBank/DDBJ whole genome shotgun (WGS) entry which is preliminary data.</text>
</comment>
<reference evidence="2" key="1">
    <citation type="journal article" date="2019" name="Int. J. Syst. Evol. Microbiol.">
        <title>The Global Catalogue of Microorganisms (GCM) 10K type strain sequencing project: providing services to taxonomists for standard genome sequencing and annotation.</title>
        <authorList>
            <consortium name="The Broad Institute Genomics Platform"/>
            <consortium name="The Broad Institute Genome Sequencing Center for Infectious Disease"/>
            <person name="Wu L."/>
            <person name="Ma J."/>
        </authorList>
    </citation>
    <scope>NUCLEOTIDE SEQUENCE [LARGE SCALE GENOMIC DNA]</scope>
    <source>
        <strain evidence="2">CGMCC 1.15341</strain>
    </source>
</reference>
<sequence length="112" mass="11897">MGGSALNSTVTGETKTGRGVSSQLIQFDLLATADTITIEAGLDAFYGTIDTLEIMFNLVAQLIGSIPCQVAAISRWADSPEVRVQLRAQLIQRATQVVKIGSVHGCACQHCF</sequence>
<proteinExistence type="predicted"/>
<protein>
    <submittedName>
        <fullName evidence="1">Uncharacterized protein</fullName>
    </submittedName>
</protein>
<accession>A0ABQ1KP27</accession>
<evidence type="ECO:0000313" key="2">
    <source>
        <dbReference type="Proteomes" id="UP000629025"/>
    </source>
</evidence>
<dbReference type="EMBL" id="BMIJ01000006">
    <property type="protein sequence ID" value="GGC02464.1"/>
    <property type="molecule type" value="Genomic_DNA"/>
</dbReference>
<name>A0ABQ1KP27_9GAMM</name>
<gene>
    <name evidence="1" type="ORF">GCM10011352_30830</name>
</gene>
<dbReference type="Proteomes" id="UP000629025">
    <property type="component" value="Unassembled WGS sequence"/>
</dbReference>